<proteinExistence type="predicted"/>
<dbReference type="AlphaFoldDB" id="A0A8J5MKA5"/>
<dbReference type="Proteomes" id="UP000747542">
    <property type="component" value="Unassembled WGS sequence"/>
</dbReference>
<gene>
    <name evidence="1" type="ORF">Hamer_G019967</name>
</gene>
<accession>A0A8J5MKA5</accession>
<protein>
    <submittedName>
        <fullName evidence="1">Uncharacterized protein</fullName>
    </submittedName>
</protein>
<keyword evidence="2" id="KW-1185">Reference proteome</keyword>
<sequence>MVNVLVLYTSHYTGQRSSLTPVLTAVQVIKRLGESRTGLGRFYQQWKTTQSLPLEPPLVQLSHLPSITSTTTITINHIRNPNLYYHSTINHVTIITALNHIIKSIECDARTTHNNGRIPNYNASAINHEASGTNHNHDEAFQTAVVDPEEEFCLQWEALQGVYMDPTFFSRHW</sequence>
<dbReference type="EMBL" id="JAHLQT010044137">
    <property type="protein sequence ID" value="KAG7154549.1"/>
    <property type="molecule type" value="Genomic_DNA"/>
</dbReference>
<organism evidence="1 2">
    <name type="scientific">Homarus americanus</name>
    <name type="common">American lobster</name>
    <dbReference type="NCBI Taxonomy" id="6706"/>
    <lineage>
        <taxon>Eukaryota</taxon>
        <taxon>Metazoa</taxon>
        <taxon>Ecdysozoa</taxon>
        <taxon>Arthropoda</taxon>
        <taxon>Crustacea</taxon>
        <taxon>Multicrustacea</taxon>
        <taxon>Malacostraca</taxon>
        <taxon>Eumalacostraca</taxon>
        <taxon>Eucarida</taxon>
        <taxon>Decapoda</taxon>
        <taxon>Pleocyemata</taxon>
        <taxon>Astacidea</taxon>
        <taxon>Nephropoidea</taxon>
        <taxon>Nephropidae</taxon>
        <taxon>Homarus</taxon>
    </lineage>
</organism>
<evidence type="ECO:0000313" key="1">
    <source>
        <dbReference type="EMBL" id="KAG7154549.1"/>
    </source>
</evidence>
<reference evidence="1" key="1">
    <citation type="journal article" date="2021" name="Sci. Adv.">
        <title>The American lobster genome reveals insights on longevity, neural, and immune adaptations.</title>
        <authorList>
            <person name="Polinski J.M."/>
            <person name="Zimin A.V."/>
            <person name="Clark K.F."/>
            <person name="Kohn A.B."/>
            <person name="Sadowski N."/>
            <person name="Timp W."/>
            <person name="Ptitsyn A."/>
            <person name="Khanna P."/>
            <person name="Romanova D.Y."/>
            <person name="Williams P."/>
            <person name="Greenwood S.J."/>
            <person name="Moroz L.L."/>
            <person name="Walt D.R."/>
            <person name="Bodnar A.G."/>
        </authorList>
    </citation>
    <scope>NUCLEOTIDE SEQUENCE</scope>
    <source>
        <strain evidence="1">GMGI-L3</strain>
    </source>
</reference>
<name>A0A8J5MKA5_HOMAM</name>
<comment type="caution">
    <text evidence="1">The sequence shown here is derived from an EMBL/GenBank/DDBJ whole genome shotgun (WGS) entry which is preliminary data.</text>
</comment>
<evidence type="ECO:0000313" key="2">
    <source>
        <dbReference type="Proteomes" id="UP000747542"/>
    </source>
</evidence>